<proteinExistence type="predicted"/>
<name>A0ABV3TPV7_9RHOB</name>
<dbReference type="EMBL" id="JBFRYC010000022">
    <property type="protein sequence ID" value="MEX1663645.1"/>
    <property type="molecule type" value="Genomic_DNA"/>
</dbReference>
<sequence>MRNLLLSVALITIPVAGFALVETVKPTGPSTSAPAGLGDLSSYEQIVTDTQTIAQTGDLAAAKQRITDLETLWDDNAAALRKADPGAWSAIDSVAAELKSSLGRTSATTILGVSTWCYGSTNSCSCISW</sequence>
<evidence type="ECO:0000313" key="2">
    <source>
        <dbReference type="EMBL" id="MEX1663645.1"/>
    </source>
</evidence>
<dbReference type="Proteomes" id="UP001557465">
    <property type="component" value="Unassembled WGS sequence"/>
</dbReference>
<gene>
    <name evidence="2" type="ORF">AB4874_18830</name>
</gene>
<keyword evidence="1" id="KW-0732">Signal</keyword>
<organism evidence="2 3">
    <name type="scientific">Thioclava arctica</name>
    <dbReference type="NCBI Taxonomy" id="3238301"/>
    <lineage>
        <taxon>Bacteria</taxon>
        <taxon>Pseudomonadati</taxon>
        <taxon>Pseudomonadota</taxon>
        <taxon>Alphaproteobacteria</taxon>
        <taxon>Rhodobacterales</taxon>
        <taxon>Paracoccaceae</taxon>
        <taxon>Thioclava</taxon>
    </lineage>
</organism>
<accession>A0ABV3TPV7</accession>
<reference evidence="2 3" key="1">
    <citation type="journal article" date="2011" name="Int. J. Syst. Evol. Microbiol.">
        <title>Zhongshania antarctica gen. nov., sp. nov. and Zhongshania guokunii sp. nov., gammaproteobacteria respectively isolated from coastal attached (fast) ice and surface seawater of the Antarctic.</title>
        <authorList>
            <person name="Li H.J."/>
            <person name="Zhang X.Y."/>
            <person name="Chen C.X."/>
            <person name="Zhang Y.J."/>
            <person name="Gao Z.M."/>
            <person name="Yu Y."/>
            <person name="Chen X.L."/>
            <person name="Chen B."/>
            <person name="Zhang Y.Z."/>
        </authorList>
    </citation>
    <scope>NUCLEOTIDE SEQUENCE [LARGE SCALE GENOMIC DNA]</scope>
    <source>
        <strain evidence="2 3">15-R06ZXC-3</strain>
    </source>
</reference>
<feature type="signal peptide" evidence="1">
    <location>
        <begin position="1"/>
        <end position="19"/>
    </location>
</feature>
<evidence type="ECO:0000313" key="3">
    <source>
        <dbReference type="Proteomes" id="UP001557465"/>
    </source>
</evidence>
<protein>
    <submittedName>
        <fullName evidence="2">Uncharacterized protein</fullName>
    </submittedName>
</protein>
<evidence type="ECO:0000256" key="1">
    <source>
        <dbReference type="SAM" id="SignalP"/>
    </source>
</evidence>
<keyword evidence="3" id="KW-1185">Reference proteome</keyword>
<comment type="caution">
    <text evidence="2">The sequence shown here is derived from an EMBL/GenBank/DDBJ whole genome shotgun (WGS) entry which is preliminary data.</text>
</comment>
<feature type="chain" id="PRO_5045729105" evidence="1">
    <location>
        <begin position="20"/>
        <end position="129"/>
    </location>
</feature>
<dbReference type="RefSeq" id="WP_368393145.1">
    <property type="nucleotide sequence ID" value="NZ_JBFRYC010000022.1"/>
</dbReference>